<proteinExistence type="inferred from homology"/>
<organism evidence="7 8">
    <name type="scientific">Pleurodeles waltl</name>
    <name type="common">Iberian ribbed newt</name>
    <dbReference type="NCBI Taxonomy" id="8319"/>
    <lineage>
        <taxon>Eukaryota</taxon>
        <taxon>Metazoa</taxon>
        <taxon>Chordata</taxon>
        <taxon>Craniata</taxon>
        <taxon>Vertebrata</taxon>
        <taxon>Euteleostomi</taxon>
        <taxon>Amphibia</taxon>
        <taxon>Batrachia</taxon>
        <taxon>Caudata</taxon>
        <taxon>Salamandroidea</taxon>
        <taxon>Salamandridae</taxon>
        <taxon>Pleurodelinae</taxon>
        <taxon>Pleurodeles</taxon>
    </lineage>
</organism>
<feature type="region of interest" description="Disordered" evidence="6">
    <location>
        <begin position="178"/>
        <end position="199"/>
    </location>
</feature>
<evidence type="ECO:0000256" key="5">
    <source>
        <dbReference type="ARBA" id="ARBA00023136"/>
    </source>
</evidence>
<evidence type="ECO:0000256" key="3">
    <source>
        <dbReference type="ARBA" id="ARBA00022692"/>
    </source>
</evidence>
<comment type="similarity">
    <text evidence="2">Belongs to the IFI6/IFI27 family.</text>
</comment>
<dbReference type="GO" id="GO:0097193">
    <property type="term" value="P:intrinsic apoptotic signaling pathway"/>
    <property type="evidence" value="ECO:0007669"/>
    <property type="project" value="TreeGrafter"/>
</dbReference>
<keyword evidence="5" id="KW-0472">Membrane</keyword>
<evidence type="ECO:0000256" key="2">
    <source>
        <dbReference type="ARBA" id="ARBA00007262"/>
    </source>
</evidence>
<dbReference type="InterPro" id="IPR038213">
    <property type="entry name" value="IFI6/IFI27-like_sf"/>
</dbReference>
<comment type="caution">
    <text evidence="7">The sequence shown here is derived from an EMBL/GenBank/DDBJ whole genome shotgun (WGS) entry which is preliminary data.</text>
</comment>
<keyword evidence="8" id="KW-1185">Reference proteome</keyword>
<protein>
    <submittedName>
        <fullName evidence="7">Uncharacterized protein</fullName>
    </submittedName>
</protein>
<dbReference type="GO" id="GO:0031966">
    <property type="term" value="C:mitochondrial membrane"/>
    <property type="evidence" value="ECO:0007669"/>
    <property type="project" value="TreeGrafter"/>
</dbReference>
<dbReference type="InterPro" id="IPR009311">
    <property type="entry name" value="IFI6/IFI27-like"/>
</dbReference>
<keyword evidence="4" id="KW-1133">Transmembrane helix</keyword>
<name>A0AAV7TI67_PLEWA</name>
<evidence type="ECO:0000313" key="8">
    <source>
        <dbReference type="Proteomes" id="UP001066276"/>
    </source>
</evidence>
<dbReference type="EMBL" id="JANPWB010000006">
    <property type="protein sequence ID" value="KAJ1176120.1"/>
    <property type="molecule type" value="Genomic_DNA"/>
</dbReference>
<comment type="subcellular location">
    <subcellularLocation>
        <location evidence="1">Membrane</location>
        <topology evidence="1">Multi-pass membrane protein</topology>
    </subcellularLocation>
</comment>
<dbReference type="AlphaFoldDB" id="A0AAV7TI67"/>
<evidence type="ECO:0000256" key="4">
    <source>
        <dbReference type="ARBA" id="ARBA00022989"/>
    </source>
</evidence>
<evidence type="ECO:0000256" key="1">
    <source>
        <dbReference type="ARBA" id="ARBA00004141"/>
    </source>
</evidence>
<feature type="region of interest" description="Disordered" evidence="6">
    <location>
        <begin position="40"/>
        <end position="65"/>
    </location>
</feature>
<dbReference type="PANTHER" id="PTHR16932">
    <property type="entry name" value="INTERFERON ALPHA-INDUCIBLE PROTEIN 27"/>
    <property type="match status" value="1"/>
</dbReference>
<dbReference type="Gene3D" id="6.10.110.10">
    <property type="match status" value="1"/>
</dbReference>
<evidence type="ECO:0000313" key="7">
    <source>
        <dbReference type="EMBL" id="KAJ1176120.1"/>
    </source>
</evidence>
<evidence type="ECO:0000256" key="6">
    <source>
        <dbReference type="SAM" id="MobiDB-lite"/>
    </source>
</evidence>
<gene>
    <name evidence="7" type="ORF">NDU88_001403</name>
</gene>
<dbReference type="GO" id="GO:0001836">
    <property type="term" value="P:release of cytochrome c from mitochondria"/>
    <property type="evidence" value="ECO:0007669"/>
    <property type="project" value="TreeGrafter"/>
</dbReference>
<dbReference type="Proteomes" id="UP001066276">
    <property type="component" value="Chromosome 3_2"/>
</dbReference>
<keyword evidence="3" id="KW-0812">Transmembrane</keyword>
<dbReference type="PANTHER" id="PTHR16932:SF18">
    <property type="entry name" value="INTERFERON, ALPHA-INDUCIBLE PROTEIN 27-LIKE 2"/>
    <property type="match status" value="1"/>
</dbReference>
<reference evidence="7" key="1">
    <citation type="journal article" date="2022" name="bioRxiv">
        <title>Sequencing and chromosome-scale assembly of the giantPleurodeles waltlgenome.</title>
        <authorList>
            <person name="Brown T."/>
            <person name="Elewa A."/>
            <person name="Iarovenko S."/>
            <person name="Subramanian E."/>
            <person name="Araus A.J."/>
            <person name="Petzold A."/>
            <person name="Susuki M."/>
            <person name="Suzuki K.-i.T."/>
            <person name="Hayashi T."/>
            <person name="Toyoda A."/>
            <person name="Oliveira C."/>
            <person name="Osipova E."/>
            <person name="Leigh N.D."/>
            <person name="Simon A."/>
            <person name="Yun M.H."/>
        </authorList>
    </citation>
    <scope>NUCLEOTIDE SEQUENCE</scope>
    <source>
        <strain evidence="7">20211129_DDA</strain>
        <tissue evidence="7">Liver</tissue>
    </source>
</reference>
<sequence length="380" mass="41394">MGNRTLRDLCWDFRHFLVSIHLENLAVKRSLLQALRHSPPAGQLLNRHPEAPPSRTKTHSGSPDAPLLWQQRWSQRSSRLSRCQVQKGYADKSARRPISDMFSRFAKQMTGQFIDLSKIQNIVSDGRACHRIIKSLIITDSESSGLDGNPSEAQNAECLNAVDVPMDTLMPGPSPPVAQDCGTEPVLEQRSSPPAGDDGIDWRKCQMQQQMEMLKIGLQLKILLEKQEAEQKMKLDQNKLESELEEQRIQDLTAALIQNRAFEEQETVHQATPADSTSGGESQYMLLKALPFVVLGAGAAAYAVPIALTAVGYTSSGIAAKSLASYMMKYSALHCGGGVPAGGAVAILQSMGAKAGVSCFNGIIGGSSVLYKVLTDKKDY</sequence>
<accession>A0AAV7TI67</accession>
<dbReference type="Pfam" id="PF06140">
    <property type="entry name" value="Ifi-6-16"/>
    <property type="match status" value="1"/>
</dbReference>